<dbReference type="InterPro" id="IPR003959">
    <property type="entry name" value="ATPase_AAA_core"/>
</dbReference>
<dbReference type="Pfam" id="PF13304">
    <property type="entry name" value="AAA_21"/>
    <property type="match status" value="1"/>
</dbReference>
<dbReference type="SUPFAM" id="SSF52540">
    <property type="entry name" value="P-loop containing nucleoside triphosphate hydrolases"/>
    <property type="match status" value="1"/>
</dbReference>
<organism evidence="2 3">
    <name type="scientific">Phascolarctobacterium succinatutens YIT 12067</name>
    <dbReference type="NCBI Taxonomy" id="626939"/>
    <lineage>
        <taxon>Bacteria</taxon>
        <taxon>Bacillati</taxon>
        <taxon>Bacillota</taxon>
        <taxon>Negativicutes</taxon>
        <taxon>Acidaminococcales</taxon>
        <taxon>Acidaminococcaceae</taxon>
        <taxon>Phascolarctobacterium</taxon>
    </lineage>
</organism>
<reference evidence="2 3" key="1">
    <citation type="submission" date="2011-01" db="EMBL/GenBank/DDBJ databases">
        <authorList>
            <person name="Weinstock G."/>
            <person name="Sodergren E."/>
            <person name="Clifton S."/>
            <person name="Fulton L."/>
            <person name="Fulton B."/>
            <person name="Courtney L."/>
            <person name="Fronick C."/>
            <person name="Harrison M."/>
            <person name="Strong C."/>
            <person name="Farmer C."/>
            <person name="Delahaunty K."/>
            <person name="Markovic C."/>
            <person name="Hall O."/>
            <person name="Minx P."/>
            <person name="Tomlinson C."/>
            <person name="Mitreva M."/>
            <person name="Hou S."/>
            <person name="Chen J."/>
            <person name="Wollam A."/>
            <person name="Pepin K.H."/>
            <person name="Johnson M."/>
            <person name="Bhonagiri V."/>
            <person name="Zhang X."/>
            <person name="Suruliraj S."/>
            <person name="Warren W."/>
            <person name="Chinwalla A."/>
            <person name="Mardis E.R."/>
            <person name="Wilson R.K."/>
        </authorList>
    </citation>
    <scope>NUCLEOTIDE SEQUENCE [LARGE SCALE GENOMIC DNA]</scope>
    <source>
        <strain evidence="2 3">YIT 12067</strain>
    </source>
</reference>
<dbReference type="AlphaFoldDB" id="E8LEH7"/>
<dbReference type="eggNOG" id="COG1106">
    <property type="taxonomic scope" value="Bacteria"/>
</dbReference>
<sequence length="410" mass="47064">MSMKGVDFMLCQFSFKNFKSYKDETVFDMQAANLPKFAENIIYCKPASNLLPVAAIYGPNGGGKTNMLQALTCLISTVVKPIYDMEKTRTKLIVQQKVSCTPFLFDEKTSNEPTEFLLYFRTNGYEYRYYLSMLHDEIIAEALDRKKIGGKRTAHIFDREGKVIILGSSINKASINRDVNPKMPYLSFLAINYDIPAINDAQKWFESCIIRSYANPEAELQIMLSDNKTIRRQIISALNDMGIDINGYRYDNDSKQLIMQRTLHGKTYELSYKDESDGTKKLIAALPILLIALAEGRLAVIDELDAKLHPKLLRYIIALFKNPKLNTHGAQLIFTSHDIATMKNTVYRRDEIWFAAEGDNHSSELYSLYEIRKENNERINNTAAYDKQYLEGRYGADPYLQNMLKDGEWQ</sequence>
<dbReference type="EMBL" id="AEVN01000051">
    <property type="protein sequence ID" value="EFY04777.1"/>
    <property type="molecule type" value="Genomic_DNA"/>
</dbReference>
<evidence type="ECO:0000313" key="3">
    <source>
        <dbReference type="Proteomes" id="UP000004923"/>
    </source>
</evidence>
<gene>
    <name evidence="2" type="ORF">HMPREF9443_01261</name>
</gene>
<dbReference type="GO" id="GO:0005524">
    <property type="term" value="F:ATP binding"/>
    <property type="evidence" value="ECO:0007669"/>
    <property type="project" value="InterPro"/>
</dbReference>
<name>E8LEH7_9FIRM</name>
<dbReference type="HOGENOM" id="CLU_046693_2_0_9"/>
<accession>E8LEH7</accession>
<protein>
    <recommendedName>
        <fullName evidence="1">ATPase AAA-type core domain-containing protein</fullName>
    </recommendedName>
</protein>
<comment type="caution">
    <text evidence="2">The sequence shown here is derived from an EMBL/GenBank/DDBJ whole genome shotgun (WGS) entry which is preliminary data.</text>
</comment>
<dbReference type="Gene3D" id="3.40.50.300">
    <property type="entry name" value="P-loop containing nucleotide triphosphate hydrolases"/>
    <property type="match status" value="1"/>
</dbReference>
<dbReference type="PANTHER" id="PTHR40396:SF1">
    <property type="entry name" value="ATPASE AAA-TYPE CORE DOMAIN-CONTAINING PROTEIN"/>
    <property type="match status" value="1"/>
</dbReference>
<dbReference type="PANTHER" id="PTHR40396">
    <property type="entry name" value="ATPASE-LIKE PROTEIN"/>
    <property type="match status" value="1"/>
</dbReference>
<keyword evidence="3" id="KW-1185">Reference proteome</keyword>
<proteinExistence type="predicted"/>
<feature type="domain" description="ATPase AAA-type core" evidence="1">
    <location>
        <begin position="53"/>
        <end position="341"/>
    </location>
</feature>
<evidence type="ECO:0000259" key="1">
    <source>
        <dbReference type="Pfam" id="PF13304"/>
    </source>
</evidence>
<dbReference type="InterPro" id="IPR027417">
    <property type="entry name" value="P-loop_NTPase"/>
</dbReference>
<dbReference type="GO" id="GO:0016887">
    <property type="term" value="F:ATP hydrolysis activity"/>
    <property type="evidence" value="ECO:0007669"/>
    <property type="project" value="InterPro"/>
</dbReference>
<dbReference type="Proteomes" id="UP000004923">
    <property type="component" value="Unassembled WGS sequence"/>
</dbReference>
<evidence type="ECO:0000313" key="2">
    <source>
        <dbReference type="EMBL" id="EFY04777.1"/>
    </source>
</evidence>